<dbReference type="eggNOG" id="ENOG502SCE7">
    <property type="taxonomic scope" value="Eukaryota"/>
</dbReference>
<evidence type="ECO:0000256" key="1">
    <source>
        <dbReference type="SAM" id="MobiDB-lite"/>
    </source>
</evidence>
<reference evidence="3" key="2">
    <citation type="submission" date="2013-04" db="EMBL/GenBank/DDBJ databases">
        <title>Genomic mechanisms accounting for the adaptation to parasitism in nematode-trapping fungi.</title>
        <authorList>
            <person name="Ahren D.G."/>
        </authorList>
    </citation>
    <scope>NUCLEOTIDE SEQUENCE [LARGE SCALE GENOMIC DNA]</scope>
    <source>
        <strain evidence="3">CBS 200.50</strain>
    </source>
</reference>
<sequence length="254" mass="28788">MDIAGQITYPHPMSHQPHDKPTSHGKQDTSMHSIESASNSSSLHGQNSDVPYFGLSPLEVACDRNIPSQDTAKSAANDVLPFEKRTIKPNPMLQKTEDARDRRRNMFLKKIKSHREDKIMEARGGGDEMMRMIYLSERNRWETNQERTASSISSWSMVDDEYEVPEGLQHMYNPSKELHHDLLNSDINMVDAMADIEEKELQELISHLDEIESHFAPATLSQSPAQICRNCGSDEILYGTTESICFNCGTNFDT</sequence>
<dbReference type="Proteomes" id="UP000015100">
    <property type="component" value="Unassembled WGS sequence"/>
</dbReference>
<organism evidence="2 3">
    <name type="scientific">Dactylellina haptotyla (strain CBS 200.50)</name>
    <name type="common">Nematode-trapping fungus</name>
    <name type="synonym">Monacrosporium haptotylum</name>
    <dbReference type="NCBI Taxonomy" id="1284197"/>
    <lineage>
        <taxon>Eukaryota</taxon>
        <taxon>Fungi</taxon>
        <taxon>Dikarya</taxon>
        <taxon>Ascomycota</taxon>
        <taxon>Pezizomycotina</taxon>
        <taxon>Orbiliomycetes</taxon>
        <taxon>Orbiliales</taxon>
        <taxon>Orbiliaceae</taxon>
        <taxon>Dactylellina</taxon>
    </lineage>
</organism>
<dbReference type="EMBL" id="AQGS01000026">
    <property type="protein sequence ID" value="EPS44909.1"/>
    <property type="molecule type" value="Genomic_DNA"/>
</dbReference>
<name>S8APY7_DACHA</name>
<evidence type="ECO:0000313" key="3">
    <source>
        <dbReference type="Proteomes" id="UP000015100"/>
    </source>
</evidence>
<feature type="compositionally biased region" description="Polar residues" evidence="1">
    <location>
        <begin position="30"/>
        <end position="48"/>
    </location>
</feature>
<accession>S8APY7</accession>
<keyword evidence="3" id="KW-1185">Reference proteome</keyword>
<feature type="region of interest" description="Disordered" evidence="1">
    <location>
        <begin position="1"/>
        <end position="48"/>
    </location>
</feature>
<protein>
    <submittedName>
        <fullName evidence="2">Uncharacterized protein</fullName>
    </submittedName>
</protein>
<evidence type="ECO:0000313" key="2">
    <source>
        <dbReference type="EMBL" id="EPS44909.1"/>
    </source>
</evidence>
<dbReference type="AlphaFoldDB" id="S8APY7"/>
<dbReference type="HOGENOM" id="CLU_1094238_0_0_1"/>
<gene>
    <name evidence="2" type="ORF">H072_1098</name>
</gene>
<dbReference type="OrthoDB" id="5279705at2759"/>
<comment type="caution">
    <text evidence="2">The sequence shown here is derived from an EMBL/GenBank/DDBJ whole genome shotgun (WGS) entry which is preliminary data.</text>
</comment>
<feature type="compositionally biased region" description="Basic and acidic residues" evidence="1">
    <location>
        <begin position="16"/>
        <end position="29"/>
    </location>
</feature>
<proteinExistence type="predicted"/>
<dbReference type="OMA" id="TTESICF"/>
<dbReference type="STRING" id="1284197.S8APY7"/>
<reference evidence="2 3" key="1">
    <citation type="journal article" date="2013" name="PLoS Genet.">
        <title>Genomic mechanisms accounting for the adaptation to parasitism in nematode-trapping fungi.</title>
        <authorList>
            <person name="Meerupati T."/>
            <person name="Andersson K.M."/>
            <person name="Friman E."/>
            <person name="Kumar D."/>
            <person name="Tunlid A."/>
            <person name="Ahren D."/>
        </authorList>
    </citation>
    <scope>NUCLEOTIDE SEQUENCE [LARGE SCALE GENOMIC DNA]</scope>
    <source>
        <strain evidence="2 3">CBS 200.50</strain>
    </source>
</reference>